<name>A0A0D2MBA0_9CHLO</name>
<dbReference type="AlphaFoldDB" id="A0A0D2MBA0"/>
<feature type="region of interest" description="Disordered" evidence="1">
    <location>
        <begin position="158"/>
        <end position="177"/>
    </location>
</feature>
<dbReference type="SUPFAM" id="SSF50965">
    <property type="entry name" value="Galactose oxidase, central domain"/>
    <property type="match status" value="1"/>
</dbReference>
<dbReference type="InterPro" id="IPR037293">
    <property type="entry name" value="Gal_Oxidase_central_sf"/>
</dbReference>
<dbReference type="KEGG" id="mng:MNEG_15358"/>
<dbReference type="InterPro" id="IPR011043">
    <property type="entry name" value="Gal_Oxase/kelch_b-propeller"/>
</dbReference>
<reference evidence="2 3" key="1">
    <citation type="journal article" date="2013" name="BMC Genomics">
        <title>Reconstruction of the lipid metabolism for the microalga Monoraphidium neglectum from its genome sequence reveals characteristics suitable for biofuel production.</title>
        <authorList>
            <person name="Bogen C."/>
            <person name="Al-Dilaimi A."/>
            <person name="Albersmeier A."/>
            <person name="Wichmann J."/>
            <person name="Grundmann M."/>
            <person name="Rupp O."/>
            <person name="Lauersen K.J."/>
            <person name="Blifernez-Klassen O."/>
            <person name="Kalinowski J."/>
            <person name="Goesmann A."/>
            <person name="Mussgnug J.H."/>
            <person name="Kruse O."/>
        </authorList>
    </citation>
    <scope>NUCLEOTIDE SEQUENCE [LARGE SCALE GENOMIC DNA]</scope>
    <source>
        <strain evidence="2 3">SAG 48.87</strain>
    </source>
</reference>
<gene>
    <name evidence="2" type="ORF">MNEG_15358</name>
</gene>
<evidence type="ECO:0000256" key="1">
    <source>
        <dbReference type="SAM" id="MobiDB-lite"/>
    </source>
</evidence>
<dbReference type="OrthoDB" id="559638at2759"/>
<dbReference type="EMBL" id="KK105473">
    <property type="protein sequence ID" value="KIY92605.1"/>
    <property type="molecule type" value="Genomic_DNA"/>
</dbReference>
<proteinExistence type="predicted"/>
<evidence type="ECO:0000313" key="3">
    <source>
        <dbReference type="Proteomes" id="UP000054498"/>
    </source>
</evidence>
<accession>A0A0D2MBA0</accession>
<dbReference type="STRING" id="145388.A0A0D2MBA0"/>
<dbReference type="GeneID" id="25733011"/>
<dbReference type="Gene3D" id="2.130.10.80">
    <property type="entry name" value="Galactose oxidase/kelch, beta-propeller"/>
    <property type="match status" value="1"/>
</dbReference>
<evidence type="ECO:0000313" key="2">
    <source>
        <dbReference type="EMBL" id="KIY92605.1"/>
    </source>
</evidence>
<protein>
    <submittedName>
        <fullName evidence="2">Uncharacterized protein</fullName>
    </submittedName>
</protein>
<dbReference type="Proteomes" id="UP000054498">
    <property type="component" value="Unassembled WGS sequence"/>
</dbReference>
<dbReference type="RefSeq" id="XP_013891625.1">
    <property type="nucleotide sequence ID" value="XM_014036171.1"/>
</dbReference>
<keyword evidence="3" id="KW-1185">Reference proteome</keyword>
<organism evidence="2 3">
    <name type="scientific">Monoraphidium neglectum</name>
    <dbReference type="NCBI Taxonomy" id="145388"/>
    <lineage>
        <taxon>Eukaryota</taxon>
        <taxon>Viridiplantae</taxon>
        <taxon>Chlorophyta</taxon>
        <taxon>core chlorophytes</taxon>
        <taxon>Chlorophyceae</taxon>
        <taxon>CS clade</taxon>
        <taxon>Sphaeropleales</taxon>
        <taxon>Selenastraceae</taxon>
        <taxon>Monoraphidium</taxon>
    </lineage>
</organism>
<sequence>MQRHNHCGRYPTQLPLGDGVRTLIVGGYANGETGTPTPSIEIFDFLNNTVTTLSRVPELVSLGGLILNPIVIQLPWTDDILPAGSFPLLLFGGNAGQVMFASPDNQVNALRDLPPWPTPGFVSALSAAGGHTLLTLEPENGYAAELAMFGGTTLSGGEATPLHRATMPRRLPGSCAP</sequence>